<feature type="region of interest" description="Disordered" evidence="1">
    <location>
        <begin position="26"/>
        <end position="85"/>
    </location>
</feature>
<feature type="compositionally biased region" description="Basic and acidic residues" evidence="1">
    <location>
        <begin position="269"/>
        <end position="290"/>
    </location>
</feature>
<dbReference type="Proteomes" id="UP000053599">
    <property type="component" value="Unassembled WGS sequence"/>
</dbReference>
<feature type="region of interest" description="Disordered" evidence="1">
    <location>
        <begin position="117"/>
        <end position="195"/>
    </location>
</feature>
<feature type="compositionally biased region" description="Polar residues" evidence="1">
    <location>
        <begin position="128"/>
        <end position="142"/>
    </location>
</feature>
<dbReference type="EMBL" id="KN846953">
    <property type="protein sequence ID" value="KIV79796.1"/>
    <property type="molecule type" value="Genomic_DNA"/>
</dbReference>
<name>A0A0D1WX86_9EURO</name>
<feature type="compositionally biased region" description="Low complexity" evidence="1">
    <location>
        <begin position="26"/>
        <end position="35"/>
    </location>
</feature>
<feature type="compositionally biased region" description="Acidic residues" evidence="1">
    <location>
        <begin position="308"/>
        <end position="325"/>
    </location>
</feature>
<evidence type="ECO:0000256" key="1">
    <source>
        <dbReference type="SAM" id="MobiDB-lite"/>
    </source>
</evidence>
<evidence type="ECO:0000313" key="3">
    <source>
        <dbReference type="Proteomes" id="UP000053599"/>
    </source>
</evidence>
<protein>
    <submittedName>
        <fullName evidence="2">Uncharacterized protein</fullName>
    </submittedName>
</protein>
<proteinExistence type="predicted"/>
<feature type="compositionally biased region" description="Acidic residues" evidence="1">
    <location>
        <begin position="36"/>
        <end position="47"/>
    </location>
</feature>
<organism evidence="2 3">
    <name type="scientific">Exophiala sideris</name>
    <dbReference type="NCBI Taxonomy" id="1016849"/>
    <lineage>
        <taxon>Eukaryota</taxon>
        <taxon>Fungi</taxon>
        <taxon>Dikarya</taxon>
        <taxon>Ascomycota</taxon>
        <taxon>Pezizomycotina</taxon>
        <taxon>Eurotiomycetes</taxon>
        <taxon>Chaetothyriomycetidae</taxon>
        <taxon>Chaetothyriales</taxon>
        <taxon>Herpotrichiellaceae</taxon>
        <taxon>Exophiala</taxon>
    </lineage>
</organism>
<feature type="region of interest" description="Disordered" evidence="1">
    <location>
        <begin position="258"/>
        <end position="347"/>
    </location>
</feature>
<dbReference type="AlphaFoldDB" id="A0A0D1WX86"/>
<feature type="compositionally biased region" description="Low complexity" evidence="1">
    <location>
        <begin position="68"/>
        <end position="81"/>
    </location>
</feature>
<gene>
    <name evidence="2" type="ORF">PV11_07341</name>
</gene>
<reference evidence="2 3" key="1">
    <citation type="submission" date="2015-01" db="EMBL/GenBank/DDBJ databases">
        <title>The Genome Sequence of Exophiala sideris CBS121828.</title>
        <authorList>
            <consortium name="The Broad Institute Genomics Platform"/>
            <person name="Cuomo C."/>
            <person name="de Hoog S."/>
            <person name="Gorbushina A."/>
            <person name="Stielow B."/>
            <person name="Teixiera M."/>
            <person name="Abouelleil A."/>
            <person name="Chapman S.B."/>
            <person name="Priest M."/>
            <person name="Young S.K."/>
            <person name="Wortman J."/>
            <person name="Nusbaum C."/>
            <person name="Birren B."/>
        </authorList>
    </citation>
    <scope>NUCLEOTIDE SEQUENCE [LARGE SCALE GENOMIC DNA]</scope>
    <source>
        <strain evidence="2 3">CBS 121828</strain>
    </source>
</reference>
<accession>A0A0D1WX86</accession>
<evidence type="ECO:0000313" key="2">
    <source>
        <dbReference type="EMBL" id="KIV79796.1"/>
    </source>
</evidence>
<sequence>MFTARLFNTMPPLRYLDRDKYDGWASLSSASSDVSDVSEDDLDDQDETTTHTEPESRLTTVTTVKFESLSPSASPCPGSSSNLLYDIPATRPEEWSDATTEDEEENKLLQEFMRAPTSVDHDYKPHTHANSGQRRSSRQHSAVSGDVDDSRATLPYPTARTEESSSNPDGQTHDAPAKRKIRDHARIPRNPYTKDGKRRILAGDAAAIWRVFRRLEASKEWKNLSQAEREALREREKEKLMRERFENRQSWEYWSSDLAPAPRQPKKRVAVERTEHSRPVQSGRNEEPAQRADSAVRAILKTLTSPTIDDDESQLPESDSEEEDGKMDVNSPPRKTYGPPPYTNRKRQNISRSDLRNYIFLAACVRHARNSLKPDWSALSEELGISPRGGESKLRRLKKRLVEEGPEFGHRW</sequence>
<dbReference type="HOGENOM" id="CLU_667373_0_0_1"/>
<dbReference type="OrthoDB" id="4151130at2759"/>